<reference evidence="3" key="1">
    <citation type="submission" date="2015-05" db="EMBL/GenBank/DDBJ databases">
        <title>Permanent draft genome of Rhodopirellula islandicus K833.</title>
        <authorList>
            <person name="Kizina J."/>
            <person name="Richter M."/>
            <person name="Glockner F.O."/>
            <person name="Harder J."/>
        </authorList>
    </citation>
    <scope>NUCLEOTIDE SEQUENCE [LARGE SCALE GENOMIC DNA]</scope>
    <source>
        <strain evidence="3">K833</strain>
    </source>
</reference>
<dbReference type="PATRIC" id="fig|595434.4.peg.1094"/>
<protein>
    <submittedName>
        <fullName evidence="3">Uncharacterized protein</fullName>
    </submittedName>
</protein>
<keyword evidence="4" id="KW-1185">Reference proteome</keyword>
<dbReference type="EMBL" id="LECT01000010">
    <property type="protein sequence ID" value="KLU06825.1"/>
    <property type="molecule type" value="Genomic_DNA"/>
</dbReference>
<gene>
    <name evidence="3" type="ORF">RISK_001139</name>
</gene>
<comment type="caution">
    <text evidence="3">The sequence shown here is derived from an EMBL/GenBank/DDBJ whole genome shotgun (WGS) entry which is preliminary data.</text>
</comment>
<dbReference type="RefSeq" id="WP_047813103.1">
    <property type="nucleotide sequence ID" value="NZ_LECT01000010.1"/>
</dbReference>
<keyword evidence="2" id="KW-0472">Membrane</keyword>
<dbReference type="AlphaFoldDB" id="A0A0J1BJU5"/>
<keyword evidence="2" id="KW-1133">Transmembrane helix</keyword>
<proteinExistence type="predicted"/>
<evidence type="ECO:0000313" key="4">
    <source>
        <dbReference type="Proteomes" id="UP000036367"/>
    </source>
</evidence>
<organism evidence="3 4">
    <name type="scientific">Rhodopirellula islandica</name>
    <dbReference type="NCBI Taxonomy" id="595434"/>
    <lineage>
        <taxon>Bacteria</taxon>
        <taxon>Pseudomonadati</taxon>
        <taxon>Planctomycetota</taxon>
        <taxon>Planctomycetia</taxon>
        <taxon>Pirellulales</taxon>
        <taxon>Pirellulaceae</taxon>
        <taxon>Rhodopirellula</taxon>
    </lineage>
</organism>
<accession>A0A0J1BJU5</accession>
<evidence type="ECO:0000256" key="2">
    <source>
        <dbReference type="SAM" id="Phobius"/>
    </source>
</evidence>
<dbReference type="STRING" id="595434.RISK_001139"/>
<evidence type="ECO:0000256" key="1">
    <source>
        <dbReference type="SAM" id="MobiDB-lite"/>
    </source>
</evidence>
<feature type="region of interest" description="Disordered" evidence="1">
    <location>
        <begin position="1"/>
        <end position="26"/>
    </location>
</feature>
<feature type="transmembrane region" description="Helical" evidence="2">
    <location>
        <begin position="374"/>
        <end position="392"/>
    </location>
</feature>
<name>A0A0J1BJU5_RHOIS</name>
<dbReference type="OrthoDB" id="290652at2"/>
<sequence length="538" mass="60108">MNRSATKLNERARRWPLGRSANGPSSDRRVALRIEDDRLMLCIASHSAEAMQLNEPADEMIVDQIRCSDSKGWINSGRWAEMAEALATLKQRHQIGDDPVAISLSGDFCVTRISVGTVEDVDRDLSALAGRIPRYLQLGPGGKVTGHTRETIGPGMEHALTAVGNRVRLKNLYEVFRMCDVEIAWLEPSLVSLARLTGWLGLDRHAPVLIADSFGQSWEVGISFEGRLLLDYRPAATRDGSEFADVIDHHLERLQRFCQRHRGMSDHQLDQLFVGGGVDKVNPVVRHFANDSKLSVSAIDLSSASWKIDRYKNVSDDDHDKIACDVPLAASDTVAVMAAVLPLISNHEMPKPDLLQEIRRDRGKSFLRRMTGTAWPVAAAACLLLFGFAMVANERSRADRQLQKREFVETQMRQTQVRMAGVREMREIVTHLQTIESKTFSPQVEQLVTQMAQCLPAQTRLRSMVLDSDRQIHLEGWTAQENDIYDVISYVRRVPEIDQVALLGTTASADDDGLNFQIRLGMRPDRSATDLGQGASHE</sequence>
<keyword evidence="2" id="KW-0812">Transmembrane</keyword>
<evidence type="ECO:0000313" key="3">
    <source>
        <dbReference type="EMBL" id="KLU06825.1"/>
    </source>
</evidence>
<dbReference type="Proteomes" id="UP000036367">
    <property type="component" value="Unassembled WGS sequence"/>
</dbReference>